<sequence length="205" mass="22953">MALLPFFRRDQTDLPPDWDLSPWRNLDKTIGDFSSAPGFPAHFRSHVGGILRDMDNSIARMDEEMRRVMMAAPGGAYNGPPGSLLSDLTHNISPSISTSSNGQQIAHYDFDVKGFRPEEITVKTQDNLLEVIARHEERSPGREISREFKRTFTIPEGISPDELQGKLVQDGILRVEAPYRPPSALTSSSSEGSYSYHPIPITHQY</sequence>
<dbReference type="PROSITE" id="PS01031">
    <property type="entry name" value="SHSP"/>
    <property type="match status" value="1"/>
</dbReference>
<dbReference type="GO" id="GO:0005737">
    <property type="term" value="C:cytoplasm"/>
    <property type="evidence" value="ECO:0007669"/>
    <property type="project" value="TreeGrafter"/>
</dbReference>
<dbReference type="AlphaFoldDB" id="A0A9X6RL87"/>
<dbReference type="EMBL" id="MTYJ01000237">
    <property type="protein sequence ID" value="OWA51725.1"/>
    <property type="molecule type" value="Genomic_DNA"/>
</dbReference>
<dbReference type="PANTHER" id="PTHR45640">
    <property type="entry name" value="HEAT SHOCK PROTEIN HSP-12.2-RELATED"/>
    <property type="match status" value="1"/>
</dbReference>
<dbReference type="Proteomes" id="UP000192578">
    <property type="component" value="Unassembled WGS sequence"/>
</dbReference>
<organism evidence="5 6">
    <name type="scientific">Hypsibius exemplaris</name>
    <name type="common">Freshwater tardigrade</name>
    <dbReference type="NCBI Taxonomy" id="2072580"/>
    <lineage>
        <taxon>Eukaryota</taxon>
        <taxon>Metazoa</taxon>
        <taxon>Ecdysozoa</taxon>
        <taxon>Tardigrada</taxon>
        <taxon>Eutardigrada</taxon>
        <taxon>Parachela</taxon>
        <taxon>Hypsibioidea</taxon>
        <taxon>Hypsibiidae</taxon>
        <taxon>Hypsibius</taxon>
    </lineage>
</organism>
<dbReference type="InterPro" id="IPR008978">
    <property type="entry name" value="HSP20-like_chaperone"/>
</dbReference>
<proteinExistence type="inferred from homology"/>
<evidence type="ECO:0000259" key="4">
    <source>
        <dbReference type="PROSITE" id="PS01031"/>
    </source>
</evidence>
<comment type="caution">
    <text evidence="5">The sequence shown here is derived from an EMBL/GenBank/DDBJ whole genome shotgun (WGS) entry which is preliminary data.</text>
</comment>
<dbReference type="GO" id="GO:0051082">
    <property type="term" value="F:unfolded protein binding"/>
    <property type="evidence" value="ECO:0007669"/>
    <property type="project" value="TreeGrafter"/>
</dbReference>
<dbReference type="OrthoDB" id="10058145at2759"/>
<evidence type="ECO:0000313" key="6">
    <source>
        <dbReference type="Proteomes" id="UP000192578"/>
    </source>
</evidence>
<dbReference type="PANTHER" id="PTHR45640:SF26">
    <property type="entry name" value="RE23625P"/>
    <property type="match status" value="1"/>
</dbReference>
<dbReference type="GO" id="GO:0042026">
    <property type="term" value="P:protein refolding"/>
    <property type="evidence" value="ECO:0007669"/>
    <property type="project" value="TreeGrafter"/>
</dbReference>
<dbReference type="GO" id="GO:0005634">
    <property type="term" value="C:nucleus"/>
    <property type="evidence" value="ECO:0007669"/>
    <property type="project" value="TreeGrafter"/>
</dbReference>
<dbReference type="Gene3D" id="2.60.40.790">
    <property type="match status" value="1"/>
</dbReference>
<dbReference type="InterPro" id="IPR002068">
    <property type="entry name" value="A-crystallin/Hsp20_dom"/>
</dbReference>
<protein>
    <recommendedName>
        <fullName evidence="4">SHSP domain-containing protein</fullName>
    </recommendedName>
</protein>
<reference evidence="6" key="1">
    <citation type="submission" date="2017-01" db="EMBL/GenBank/DDBJ databases">
        <title>Comparative genomics of anhydrobiosis in the tardigrade Hypsibius dujardini.</title>
        <authorList>
            <person name="Yoshida Y."/>
            <person name="Koutsovoulos G."/>
            <person name="Laetsch D."/>
            <person name="Stevens L."/>
            <person name="Kumar S."/>
            <person name="Horikawa D."/>
            <person name="Ishino K."/>
            <person name="Komine S."/>
            <person name="Tomita M."/>
            <person name="Blaxter M."/>
            <person name="Arakawa K."/>
        </authorList>
    </citation>
    <scope>NUCLEOTIDE SEQUENCE [LARGE SCALE GENOMIC DNA]</scope>
    <source>
        <strain evidence="6">Z151</strain>
    </source>
</reference>
<comment type="similarity">
    <text evidence="1 2">Belongs to the small heat shock protein (HSP20) family.</text>
</comment>
<evidence type="ECO:0000256" key="2">
    <source>
        <dbReference type="RuleBase" id="RU003616"/>
    </source>
</evidence>
<dbReference type="GO" id="GO:0009408">
    <property type="term" value="P:response to heat"/>
    <property type="evidence" value="ECO:0007669"/>
    <property type="project" value="TreeGrafter"/>
</dbReference>
<name>A0A9X6RL87_HYPEX</name>
<keyword evidence="6" id="KW-1185">Reference proteome</keyword>
<feature type="region of interest" description="Disordered" evidence="3">
    <location>
        <begin position="180"/>
        <end position="205"/>
    </location>
</feature>
<dbReference type="InterPro" id="IPR001436">
    <property type="entry name" value="Alpha-crystallin/sHSP_animal"/>
</dbReference>
<dbReference type="Pfam" id="PF00011">
    <property type="entry name" value="HSP20"/>
    <property type="match status" value="1"/>
</dbReference>
<evidence type="ECO:0000256" key="3">
    <source>
        <dbReference type="SAM" id="MobiDB-lite"/>
    </source>
</evidence>
<accession>A0A9X6RL87</accession>
<dbReference type="CDD" id="cd06526">
    <property type="entry name" value="metazoan_ACD"/>
    <property type="match status" value="1"/>
</dbReference>
<feature type="compositionally biased region" description="Low complexity" evidence="3">
    <location>
        <begin position="183"/>
        <end position="195"/>
    </location>
</feature>
<feature type="domain" description="SHSP" evidence="4">
    <location>
        <begin position="87"/>
        <end position="195"/>
    </location>
</feature>
<evidence type="ECO:0000313" key="5">
    <source>
        <dbReference type="EMBL" id="OWA51725.1"/>
    </source>
</evidence>
<gene>
    <name evidence="5" type="ORF">BV898_16197</name>
</gene>
<dbReference type="SUPFAM" id="SSF49764">
    <property type="entry name" value="HSP20-like chaperones"/>
    <property type="match status" value="1"/>
</dbReference>
<evidence type="ECO:0000256" key="1">
    <source>
        <dbReference type="PROSITE-ProRule" id="PRU00285"/>
    </source>
</evidence>